<dbReference type="GO" id="GO:0005737">
    <property type="term" value="C:cytoplasm"/>
    <property type="evidence" value="ECO:0007669"/>
    <property type="project" value="UniProtKB-SubCell"/>
</dbReference>
<dbReference type="STRING" id="180332.GCA_000797495_05495"/>
<dbReference type="PANTHER" id="PTHR37300">
    <property type="entry name" value="UPF0291 PROTEIN CBO2609/CLC_2481"/>
    <property type="match status" value="1"/>
</dbReference>
<proteinExistence type="inferred from homology"/>
<dbReference type="EMBL" id="QGQD01000006">
    <property type="protein sequence ID" value="TLD02870.1"/>
    <property type="molecule type" value="Genomic_DNA"/>
</dbReference>
<keyword evidence="1 2" id="KW-0963">Cytoplasm</keyword>
<dbReference type="HAMAP" id="MF_01103">
    <property type="entry name" value="UPF0291"/>
    <property type="match status" value="1"/>
</dbReference>
<sequence>MILSTCLIVAVLQACLQYAMGIIMNQEKLDRINELARKSKAEGLTESEKKEQADLRREYIESIRSNLRSQLNNIDMQEEDGTIINLGEKYGKKGN</sequence>
<keyword evidence="4" id="KW-1185">Reference proteome</keyword>
<comment type="similarity">
    <text evidence="2">Belongs to the UPF0291 family.</text>
</comment>
<dbReference type="Proteomes" id="UP000306509">
    <property type="component" value="Unassembled WGS sequence"/>
</dbReference>
<accession>A0A4U8QCM9</accession>
<dbReference type="InterPro" id="IPR009242">
    <property type="entry name" value="DUF896"/>
</dbReference>
<dbReference type="Gene3D" id="1.10.287.540">
    <property type="entry name" value="Helix hairpin bin"/>
    <property type="match status" value="1"/>
</dbReference>
<organism evidence="3 4">
    <name type="scientific">Robinsoniella peoriensis</name>
    <dbReference type="NCBI Taxonomy" id="180332"/>
    <lineage>
        <taxon>Bacteria</taxon>
        <taxon>Bacillati</taxon>
        <taxon>Bacillota</taxon>
        <taxon>Clostridia</taxon>
        <taxon>Lachnospirales</taxon>
        <taxon>Lachnospiraceae</taxon>
        <taxon>Robinsoniella</taxon>
    </lineage>
</organism>
<evidence type="ECO:0000313" key="3">
    <source>
        <dbReference type="EMBL" id="TLD02870.1"/>
    </source>
</evidence>
<evidence type="ECO:0000313" key="4">
    <source>
        <dbReference type="Proteomes" id="UP000306509"/>
    </source>
</evidence>
<dbReference type="Pfam" id="PF05979">
    <property type="entry name" value="DUF896"/>
    <property type="match status" value="1"/>
</dbReference>
<dbReference type="PANTHER" id="PTHR37300:SF1">
    <property type="entry name" value="UPF0291 PROTEIN YNZC"/>
    <property type="match status" value="1"/>
</dbReference>
<evidence type="ECO:0000256" key="2">
    <source>
        <dbReference type="HAMAP-Rule" id="MF_01103"/>
    </source>
</evidence>
<protein>
    <recommendedName>
        <fullName evidence="2">UPF0291 protein DSM106044_00369</fullName>
    </recommendedName>
</protein>
<comment type="caution">
    <text evidence="3">The sequence shown here is derived from an EMBL/GenBank/DDBJ whole genome shotgun (WGS) entry which is preliminary data.</text>
</comment>
<gene>
    <name evidence="3" type="ORF">DSM106044_00369</name>
</gene>
<dbReference type="AlphaFoldDB" id="A0A4U8QCM9"/>
<reference evidence="3 4" key="1">
    <citation type="journal article" date="2019" name="Anaerobe">
        <title>Detection of Robinsoniella peoriensis in multiple bone samples of a trauma patient.</title>
        <authorList>
            <person name="Schrottner P."/>
            <person name="Hartwich K."/>
            <person name="Bunk B."/>
            <person name="Schober I."/>
            <person name="Helbig S."/>
            <person name="Rudolph W.W."/>
            <person name="Gunzer F."/>
        </authorList>
    </citation>
    <scope>NUCLEOTIDE SEQUENCE [LARGE SCALE GENOMIC DNA]</scope>
    <source>
        <strain evidence="3 4">DSM 106044</strain>
    </source>
</reference>
<name>A0A4U8QCM9_9FIRM</name>
<evidence type="ECO:0000256" key="1">
    <source>
        <dbReference type="ARBA" id="ARBA00022490"/>
    </source>
</evidence>
<comment type="subcellular location">
    <subcellularLocation>
        <location evidence="2">Cytoplasm</location>
    </subcellularLocation>
</comment>
<dbReference type="SUPFAM" id="SSF158221">
    <property type="entry name" value="YnzC-like"/>
    <property type="match status" value="1"/>
</dbReference>